<organism evidence="1 2">
    <name type="scientific">Subsaximicrobium wynnwilliamsii</name>
    <dbReference type="NCBI Taxonomy" id="291179"/>
    <lineage>
        <taxon>Bacteria</taxon>
        <taxon>Pseudomonadati</taxon>
        <taxon>Bacteroidota</taxon>
        <taxon>Flavobacteriia</taxon>
        <taxon>Flavobacteriales</taxon>
        <taxon>Flavobacteriaceae</taxon>
        <taxon>Subsaximicrobium</taxon>
    </lineage>
</organism>
<evidence type="ECO:0000313" key="1">
    <source>
        <dbReference type="EMBL" id="TXD89588.1"/>
    </source>
</evidence>
<keyword evidence="2" id="KW-1185">Reference proteome</keyword>
<dbReference type="OrthoDB" id="693120at2"/>
<protein>
    <submittedName>
        <fullName evidence="1">DUF3843 family protein</fullName>
    </submittedName>
</protein>
<reference evidence="1 2" key="1">
    <citation type="submission" date="2019-08" db="EMBL/GenBank/DDBJ databases">
        <title>Genomes of Subsaximicrobium wynnwilliamsii strains.</title>
        <authorList>
            <person name="Bowman J.P."/>
        </authorList>
    </citation>
    <scope>NUCLEOTIDE SEQUENCE [LARGE SCALE GENOMIC DNA]</scope>
    <source>
        <strain evidence="1 2">2-80-2</strain>
    </source>
</reference>
<dbReference type="AlphaFoldDB" id="A0A5C6ZHE1"/>
<accession>A0A5C6ZHE1</accession>
<dbReference type="EMBL" id="VORO01000006">
    <property type="protein sequence ID" value="TXD89588.1"/>
    <property type="molecule type" value="Genomic_DNA"/>
</dbReference>
<comment type="caution">
    <text evidence="1">The sequence shown here is derived from an EMBL/GenBank/DDBJ whole genome shotgun (WGS) entry which is preliminary data.</text>
</comment>
<dbReference type="InterPro" id="IPR024214">
    <property type="entry name" value="DUF3843"/>
</dbReference>
<evidence type="ECO:0000313" key="2">
    <source>
        <dbReference type="Proteomes" id="UP000321578"/>
    </source>
</evidence>
<proteinExistence type="predicted"/>
<dbReference type="RefSeq" id="WP_147085946.1">
    <property type="nucleotide sequence ID" value="NZ_VORM01000012.1"/>
</dbReference>
<dbReference type="Proteomes" id="UP000321578">
    <property type="component" value="Unassembled WGS sequence"/>
</dbReference>
<dbReference type="Pfam" id="PF12954">
    <property type="entry name" value="DUF3843"/>
    <property type="match status" value="1"/>
</dbReference>
<sequence length="541" mass="63223">MKSRIYLKQWLHSKPEHYSSKTDLHYLKIANSIYLGLENNQKLVLKQFMDEADVASLCCFITCYYEDVISQTNIWKAFKTLYAKSYGKALPFYTLTEEYLDEEINAEDVAFLIWYFLNTIQGEKFVSPHNEFITNIAKQAMEVLNEDYEFAPENTVLKKFYQINSEHFDATDEFYQTRDFLYAVFFDSYLFYTDIKRRFEQDVFETIEDLSEEKPQMVMSYIREVTEAYTFSKSSALLALNAKDWASAVVGETDAHYKSLTSISQKVKGLFLYKSQTETDVTLEHIASGMLFKMTKKSFDSLEDIEEDYIIYIGLVKYNGEWWFSGNFSASPFNADLILDEKNSAKSRSEVSFLEDQAQMASIMEQQKQAFLDFNQGSLVAFLSAADLNPFLEAYMTFFNDSLKLSDQEKEAAHKRTKADGYFGNTAKEDPLEGEDKVFVVYFNPKSGIEFYDDIINAFPDERNSFFTEESREDVQYILMSATCSTEFTNYFVEHYKDRLDYFKSEPYKSYLNDLDFLLRFWKKDNYHTKSTVVLTGKDGQ</sequence>
<name>A0A5C6ZHE1_9FLAO</name>
<gene>
    <name evidence="1" type="ORF">ESY86_07315</name>
</gene>